<reference evidence="1" key="1">
    <citation type="submission" date="2020-05" db="EMBL/GenBank/DDBJ databases">
        <title>Large-scale comparative analyses of tick genomes elucidate their genetic diversity and vector capacities.</title>
        <authorList>
            <person name="Jia N."/>
            <person name="Wang J."/>
            <person name="Shi W."/>
            <person name="Du L."/>
            <person name="Sun Y."/>
            <person name="Zhan W."/>
            <person name="Jiang J."/>
            <person name="Wang Q."/>
            <person name="Zhang B."/>
            <person name="Ji P."/>
            <person name="Sakyi L.B."/>
            <person name="Cui X."/>
            <person name="Yuan T."/>
            <person name="Jiang B."/>
            <person name="Yang W."/>
            <person name="Lam T.T.-Y."/>
            <person name="Chang Q."/>
            <person name="Ding S."/>
            <person name="Wang X."/>
            <person name="Zhu J."/>
            <person name="Ruan X."/>
            <person name="Zhao L."/>
            <person name="Wei J."/>
            <person name="Que T."/>
            <person name="Du C."/>
            <person name="Cheng J."/>
            <person name="Dai P."/>
            <person name="Han X."/>
            <person name="Huang E."/>
            <person name="Gao Y."/>
            <person name="Liu J."/>
            <person name="Shao H."/>
            <person name="Ye R."/>
            <person name="Li L."/>
            <person name="Wei W."/>
            <person name="Wang X."/>
            <person name="Wang C."/>
            <person name="Yang T."/>
            <person name="Huo Q."/>
            <person name="Li W."/>
            <person name="Guo W."/>
            <person name="Chen H."/>
            <person name="Zhou L."/>
            <person name="Ni X."/>
            <person name="Tian J."/>
            <person name="Zhou Y."/>
            <person name="Sheng Y."/>
            <person name="Liu T."/>
            <person name="Pan Y."/>
            <person name="Xia L."/>
            <person name="Li J."/>
            <person name="Zhao F."/>
            <person name="Cao W."/>
        </authorList>
    </citation>
    <scope>NUCLEOTIDE SEQUENCE</scope>
    <source>
        <strain evidence="1">Hyas-2018</strain>
    </source>
</reference>
<protein>
    <submittedName>
        <fullName evidence="1">Uncharacterized protein</fullName>
    </submittedName>
</protein>
<accession>A0ACB7SFN6</accession>
<sequence length="109" mass="12754">MTQSSNENQTGCLCCGSNSHKTAKYVTNRKANCSLKLRWIFIDIHLSPEHSSDHYPIKTFFNRLGERRVLQKKFNQCTETHADMTAYFRKLAEKDLLGWNAKWQEKLSK</sequence>
<organism evidence="1 2">
    <name type="scientific">Hyalomma asiaticum</name>
    <name type="common">Tick</name>
    <dbReference type="NCBI Taxonomy" id="266040"/>
    <lineage>
        <taxon>Eukaryota</taxon>
        <taxon>Metazoa</taxon>
        <taxon>Ecdysozoa</taxon>
        <taxon>Arthropoda</taxon>
        <taxon>Chelicerata</taxon>
        <taxon>Arachnida</taxon>
        <taxon>Acari</taxon>
        <taxon>Parasitiformes</taxon>
        <taxon>Ixodida</taxon>
        <taxon>Ixodoidea</taxon>
        <taxon>Ixodidae</taxon>
        <taxon>Hyalomminae</taxon>
        <taxon>Hyalomma</taxon>
    </lineage>
</organism>
<evidence type="ECO:0000313" key="2">
    <source>
        <dbReference type="Proteomes" id="UP000821845"/>
    </source>
</evidence>
<proteinExistence type="predicted"/>
<evidence type="ECO:0000313" key="1">
    <source>
        <dbReference type="EMBL" id="KAH6931509.1"/>
    </source>
</evidence>
<comment type="caution">
    <text evidence="1">The sequence shown here is derived from an EMBL/GenBank/DDBJ whole genome shotgun (WGS) entry which is preliminary data.</text>
</comment>
<name>A0ACB7SFN6_HYAAI</name>
<dbReference type="EMBL" id="CM023485">
    <property type="protein sequence ID" value="KAH6931509.1"/>
    <property type="molecule type" value="Genomic_DNA"/>
</dbReference>
<gene>
    <name evidence="1" type="ORF">HPB50_024853</name>
</gene>
<dbReference type="Proteomes" id="UP000821845">
    <property type="component" value="Chromosome 5"/>
</dbReference>
<keyword evidence="2" id="KW-1185">Reference proteome</keyword>